<dbReference type="EMBL" id="ML976674">
    <property type="protein sequence ID" value="KAF1974578.1"/>
    <property type="molecule type" value="Genomic_DNA"/>
</dbReference>
<evidence type="ECO:0000313" key="2">
    <source>
        <dbReference type="EMBL" id="KAF1974578.1"/>
    </source>
</evidence>
<organism evidence="2 3">
    <name type="scientific">Bimuria novae-zelandiae CBS 107.79</name>
    <dbReference type="NCBI Taxonomy" id="1447943"/>
    <lineage>
        <taxon>Eukaryota</taxon>
        <taxon>Fungi</taxon>
        <taxon>Dikarya</taxon>
        <taxon>Ascomycota</taxon>
        <taxon>Pezizomycotina</taxon>
        <taxon>Dothideomycetes</taxon>
        <taxon>Pleosporomycetidae</taxon>
        <taxon>Pleosporales</taxon>
        <taxon>Massarineae</taxon>
        <taxon>Didymosphaeriaceae</taxon>
        <taxon>Bimuria</taxon>
    </lineage>
</organism>
<reference evidence="2" key="1">
    <citation type="journal article" date="2020" name="Stud. Mycol.">
        <title>101 Dothideomycetes genomes: a test case for predicting lifestyles and emergence of pathogens.</title>
        <authorList>
            <person name="Haridas S."/>
            <person name="Albert R."/>
            <person name="Binder M."/>
            <person name="Bloem J."/>
            <person name="Labutti K."/>
            <person name="Salamov A."/>
            <person name="Andreopoulos B."/>
            <person name="Baker S."/>
            <person name="Barry K."/>
            <person name="Bills G."/>
            <person name="Bluhm B."/>
            <person name="Cannon C."/>
            <person name="Castanera R."/>
            <person name="Culley D."/>
            <person name="Daum C."/>
            <person name="Ezra D."/>
            <person name="Gonzalez J."/>
            <person name="Henrissat B."/>
            <person name="Kuo A."/>
            <person name="Liang C."/>
            <person name="Lipzen A."/>
            <person name="Lutzoni F."/>
            <person name="Magnuson J."/>
            <person name="Mondo S."/>
            <person name="Nolan M."/>
            <person name="Ohm R."/>
            <person name="Pangilinan J."/>
            <person name="Park H.-J."/>
            <person name="Ramirez L."/>
            <person name="Alfaro M."/>
            <person name="Sun H."/>
            <person name="Tritt A."/>
            <person name="Yoshinaga Y."/>
            <person name="Zwiers L.-H."/>
            <person name="Turgeon B."/>
            <person name="Goodwin S."/>
            <person name="Spatafora J."/>
            <person name="Crous P."/>
            <person name="Grigoriev I."/>
        </authorList>
    </citation>
    <scope>NUCLEOTIDE SEQUENCE</scope>
    <source>
        <strain evidence="2">CBS 107.79</strain>
    </source>
</reference>
<evidence type="ECO:0000256" key="1">
    <source>
        <dbReference type="SAM" id="MobiDB-lite"/>
    </source>
</evidence>
<feature type="compositionally biased region" description="Basic and acidic residues" evidence="1">
    <location>
        <begin position="41"/>
        <end position="56"/>
    </location>
</feature>
<feature type="compositionally biased region" description="Basic residues" evidence="1">
    <location>
        <begin position="115"/>
        <end position="124"/>
    </location>
</feature>
<dbReference type="Proteomes" id="UP000800036">
    <property type="component" value="Unassembled WGS sequence"/>
</dbReference>
<evidence type="ECO:0000313" key="3">
    <source>
        <dbReference type="Proteomes" id="UP000800036"/>
    </source>
</evidence>
<feature type="region of interest" description="Disordered" evidence="1">
    <location>
        <begin position="41"/>
        <end position="124"/>
    </location>
</feature>
<feature type="compositionally biased region" description="Acidic residues" evidence="1">
    <location>
        <begin position="58"/>
        <end position="73"/>
    </location>
</feature>
<sequence>MIRVYRKKTTTTVVEESEGPAPVMNKEMAEALRAMMREEMAMMKEHMDELRQRQDEPIVVEDSSDDEDDEDEVENRSFDKEFQSPPTPKRHKGIKSNYGTRSKSSAPKKSPPKGARGKKGARRG</sequence>
<dbReference type="AlphaFoldDB" id="A0A6A5VCN4"/>
<name>A0A6A5VCN4_9PLEO</name>
<gene>
    <name evidence="2" type="ORF">BU23DRAFT_567384</name>
</gene>
<proteinExistence type="predicted"/>
<accession>A0A6A5VCN4</accession>
<feature type="compositionally biased region" description="Low complexity" evidence="1">
    <location>
        <begin position="101"/>
        <end position="114"/>
    </location>
</feature>
<keyword evidence="3" id="KW-1185">Reference proteome</keyword>
<feature type="region of interest" description="Disordered" evidence="1">
    <location>
        <begin position="1"/>
        <end position="22"/>
    </location>
</feature>
<protein>
    <submittedName>
        <fullName evidence="2">Uncharacterized protein</fullName>
    </submittedName>
</protein>